<gene>
    <name evidence="2" type="ORF">AN619_02260</name>
</gene>
<accession>A0A140LCH6</accession>
<organism evidence="2 3">
    <name type="scientific">Thermotalea metallivorans</name>
    <dbReference type="NCBI Taxonomy" id="520762"/>
    <lineage>
        <taxon>Bacteria</taxon>
        <taxon>Bacillati</taxon>
        <taxon>Bacillota</taxon>
        <taxon>Clostridia</taxon>
        <taxon>Peptostreptococcales</taxon>
        <taxon>Thermotaleaceae</taxon>
        <taxon>Thermotalea</taxon>
    </lineage>
</organism>
<dbReference type="InterPro" id="IPR014054">
    <property type="entry name" value="Phage_regulatory_Rha"/>
</dbReference>
<dbReference type="RefSeq" id="WP_068554354.1">
    <property type="nucleotide sequence ID" value="NZ_LOEE01000006.1"/>
</dbReference>
<comment type="caution">
    <text evidence="2">The sequence shown here is derived from an EMBL/GenBank/DDBJ whole genome shotgun (WGS) entry which is preliminary data.</text>
</comment>
<dbReference type="OrthoDB" id="9812611at2"/>
<evidence type="ECO:0000256" key="1">
    <source>
        <dbReference type="SAM" id="Coils"/>
    </source>
</evidence>
<dbReference type="Proteomes" id="UP000070456">
    <property type="component" value="Unassembled WGS sequence"/>
</dbReference>
<dbReference type="PATRIC" id="fig|520762.4.peg.259"/>
<protein>
    <recommendedName>
        <fullName evidence="4">Phage regulatory protein Rha</fullName>
    </recommendedName>
</protein>
<reference evidence="2 3" key="1">
    <citation type="submission" date="2015-12" db="EMBL/GenBank/DDBJ databases">
        <title>Draft genome sequence of the thermoanaerobe Thermotalea metallivorans, an isolate from the runoff channel of the Great Artesian Basin, Australia.</title>
        <authorList>
            <person name="Patel B.K."/>
        </authorList>
    </citation>
    <scope>NUCLEOTIDE SEQUENCE [LARGE SCALE GENOMIC DNA]</scope>
    <source>
        <strain evidence="2 3">B2-1</strain>
    </source>
</reference>
<dbReference type="STRING" id="520762.AN619_02260"/>
<dbReference type="Pfam" id="PF09669">
    <property type="entry name" value="Phage_pRha"/>
    <property type="match status" value="1"/>
</dbReference>
<evidence type="ECO:0008006" key="4">
    <source>
        <dbReference type="Google" id="ProtNLM"/>
    </source>
</evidence>
<sequence length="257" mass="29413">MNELTVINQNGRLLVDSRDVAEMIGKEHRHLLRDIRNYIEVLAESKIGLSDFFIENTYQDSTGRTLPCYLLTKQGCEMVANKMTGEKGILFTAKYVQAFNRMEQALKPQCIEDLIIMQAQSLKDMRLQLEQVTTKAIEAENKAIEAKQEVQAMRNIVALSPTQWRKDVTTLINKIALALGGYDHIKILREESYKLLDERLGVDVHTRLTNKRRRMAEEGVCKSKRDKLNPLDVIADDKKLIEGYVAIVKEMAIKYGI</sequence>
<dbReference type="AlphaFoldDB" id="A0A140LCH6"/>
<dbReference type="EMBL" id="LOEE01000006">
    <property type="protein sequence ID" value="KXG78251.1"/>
    <property type="molecule type" value="Genomic_DNA"/>
</dbReference>
<dbReference type="NCBIfam" id="TIGR02681">
    <property type="entry name" value="phage_pRha"/>
    <property type="match status" value="1"/>
</dbReference>
<keyword evidence="3" id="KW-1185">Reference proteome</keyword>
<feature type="coiled-coil region" evidence="1">
    <location>
        <begin position="122"/>
        <end position="156"/>
    </location>
</feature>
<evidence type="ECO:0000313" key="3">
    <source>
        <dbReference type="Proteomes" id="UP000070456"/>
    </source>
</evidence>
<keyword evidence="1" id="KW-0175">Coiled coil</keyword>
<name>A0A140LCH6_9FIRM</name>
<proteinExistence type="predicted"/>
<evidence type="ECO:0000313" key="2">
    <source>
        <dbReference type="EMBL" id="KXG78251.1"/>
    </source>
</evidence>